<dbReference type="Proteomes" id="UP000838412">
    <property type="component" value="Chromosome 12"/>
</dbReference>
<dbReference type="OrthoDB" id="6286514at2759"/>
<keyword evidence="2" id="KW-0812">Transmembrane</keyword>
<name>A0A8J9YTZ2_BRALA</name>
<feature type="transmembrane region" description="Helical" evidence="2">
    <location>
        <begin position="133"/>
        <end position="151"/>
    </location>
</feature>
<evidence type="ECO:0000313" key="4">
    <source>
        <dbReference type="Proteomes" id="UP000838412"/>
    </source>
</evidence>
<evidence type="ECO:0000256" key="1">
    <source>
        <dbReference type="SAM" id="MobiDB-lite"/>
    </source>
</evidence>
<gene>
    <name evidence="3" type="primary">TMEM236</name>
    <name evidence="3" type="ORF">BLAG_LOCUS5206</name>
</gene>
<evidence type="ECO:0000256" key="2">
    <source>
        <dbReference type="SAM" id="Phobius"/>
    </source>
</evidence>
<keyword evidence="2" id="KW-1133">Transmembrane helix</keyword>
<dbReference type="EMBL" id="OV696697">
    <property type="protein sequence ID" value="CAH1241705.1"/>
    <property type="molecule type" value="Genomic_DNA"/>
</dbReference>
<protein>
    <submittedName>
        <fullName evidence="3">TMEM236 protein</fullName>
    </submittedName>
</protein>
<organism evidence="3 4">
    <name type="scientific">Branchiostoma lanceolatum</name>
    <name type="common">Common lancelet</name>
    <name type="synonym">Amphioxus lanceolatum</name>
    <dbReference type="NCBI Taxonomy" id="7740"/>
    <lineage>
        <taxon>Eukaryota</taxon>
        <taxon>Metazoa</taxon>
        <taxon>Chordata</taxon>
        <taxon>Cephalochordata</taxon>
        <taxon>Leptocardii</taxon>
        <taxon>Amphioxiformes</taxon>
        <taxon>Branchiostomatidae</taxon>
        <taxon>Branchiostoma</taxon>
    </lineage>
</organism>
<keyword evidence="4" id="KW-1185">Reference proteome</keyword>
<evidence type="ECO:0000313" key="3">
    <source>
        <dbReference type="EMBL" id="CAH1241705.1"/>
    </source>
</evidence>
<keyword evidence="2" id="KW-0472">Membrane</keyword>
<feature type="compositionally biased region" description="Low complexity" evidence="1">
    <location>
        <begin position="249"/>
        <end position="261"/>
    </location>
</feature>
<feature type="region of interest" description="Disordered" evidence="1">
    <location>
        <begin position="198"/>
        <end position="270"/>
    </location>
</feature>
<dbReference type="InterPro" id="IPR020394">
    <property type="entry name" value="Uncharacterised_FAM23-like_TM"/>
</dbReference>
<dbReference type="AlphaFoldDB" id="A0A8J9YTZ2"/>
<dbReference type="PANTHER" id="PTHR31453">
    <property type="entry name" value="TRANSMEMBRANE PROTEIN 236"/>
    <property type="match status" value="1"/>
</dbReference>
<feature type="transmembrane region" description="Helical" evidence="2">
    <location>
        <begin position="89"/>
        <end position="112"/>
    </location>
</feature>
<proteinExistence type="predicted"/>
<dbReference type="PANTHER" id="PTHR31453:SF2">
    <property type="entry name" value="TRANSMEMBRANE PROTEIN 236"/>
    <property type="match status" value="1"/>
</dbReference>
<feature type="transmembrane region" description="Helical" evidence="2">
    <location>
        <begin position="37"/>
        <end position="56"/>
    </location>
</feature>
<accession>A0A8J9YTZ2</accession>
<reference evidence="3" key="1">
    <citation type="submission" date="2022-01" db="EMBL/GenBank/DDBJ databases">
        <authorList>
            <person name="Braso-Vives M."/>
        </authorList>
    </citation>
    <scope>NUCLEOTIDE SEQUENCE</scope>
</reference>
<sequence length="298" mass="32966">MYTPNGGTATVQNGRASTASEYHLPPRRQIRVTKVKVINFLLELCQWSSLAIPIFVTSEGVARTVDRVEARNTTSGTEQAGGRGAELPYYWLLVAASIAYVATVTLLIYLPVKYCFMWKNRFLLENAKWLPAILMHLLLSVLPCMSLMLFGIKLQDDENEVAALFDTYTDFAAPLVVLGVLVTSWVEKVRRFPSVNSAGAEMTEGPTSPRSMVNPVYTIDGADGSQSTDEQTPRDPPGTNTPNTPVSIRRSFPMSFSSRTSPRPRPKLTSNDDRARILSIEFFAVYDVSFAPFLSAIV</sequence>
<feature type="transmembrane region" description="Helical" evidence="2">
    <location>
        <begin position="171"/>
        <end position="187"/>
    </location>
</feature>